<keyword evidence="2" id="KW-1185">Reference proteome</keyword>
<comment type="caution">
    <text evidence="1">The sequence shown here is derived from an EMBL/GenBank/DDBJ whole genome shotgun (WGS) entry which is preliminary data.</text>
</comment>
<gene>
    <name evidence="1" type="ORF">BpHYR1_039427</name>
</gene>
<sequence>MFVNWIKLFFLHLEVDARFKISFQFKEYIRQKFLENMILVSISCLVVLVSVQADSKRAKNFKNRDRDRDRINRPNFGGRTLARLFWRANF</sequence>
<protein>
    <submittedName>
        <fullName evidence="1">Uncharacterized protein</fullName>
    </submittedName>
</protein>
<dbReference type="Proteomes" id="UP000276133">
    <property type="component" value="Unassembled WGS sequence"/>
</dbReference>
<name>A0A3M7Q6F6_BRAPC</name>
<reference evidence="1 2" key="1">
    <citation type="journal article" date="2018" name="Sci. Rep.">
        <title>Genomic signatures of local adaptation to the degree of environmental predictability in rotifers.</title>
        <authorList>
            <person name="Franch-Gras L."/>
            <person name="Hahn C."/>
            <person name="Garcia-Roger E.M."/>
            <person name="Carmona M.J."/>
            <person name="Serra M."/>
            <person name="Gomez A."/>
        </authorList>
    </citation>
    <scope>NUCLEOTIDE SEQUENCE [LARGE SCALE GENOMIC DNA]</scope>
    <source>
        <strain evidence="1">HYR1</strain>
    </source>
</reference>
<dbReference type="AlphaFoldDB" id="A0A3M7Q6F6"/>
<proteinExistence type="predicted"/>
<dbReference type="EMBL" id="REGN01007357">
    <property type="protein sequence ID" value="RNA06528.1"/>
    <property type="molecule type" value="Genomic_DNA"/>
</dbReference>
<evidence type="ECO:0000313" key="1">
    <source>
        <dbReference type="EMBL" id="RNA06528.1"/>
    </source>
</evidence>
<organism evidence="1 2">
    <name type="scientific">Brachionus plicatilis</name>
    <name type="common">Marine rotifer</name>
    <name type="synonym">Brachionus muelleri</name>
    <dbReference type="NCBI Taxonomy" id="10195"/>
    <lineage>
        <taxon>Eukaryota</taxon>
        <taxon>Metazoa</taxon>
        <taxon>Spiralia</taxon>
        <taxon>Gnathifera</taxon>
        <taxon>Rotifera</taxon>
        <taxon>Eurotatoria</taxon>
        <taxon>Monogononta</taxon>
        <taxon>Pseudotrocha</taxon>
        <taxon>Ploima</taxon>
        <taxon>Brachionidae</taxon>
        <taxon>Brachionus</taxon>
    </lineage>
</organism>
<accession>A0A3M7Q6F6</accession>
<evidence type="ECO:0000313" key="2">
    <source>
        <dbReference type="Proteomes" id="UP000276133"/>
    </source>
</evidence>